<evidence type="ECO:0000256" key="6">
    <source>
        <dbReference type="RuleBase" id="RU368036"/>
    </source>
</evidence>
<dbReference type="Gene3D" id="1.10.246.130">
    <property type="match status" value="1"/>
</dbReference>
<comment type="subunit">
    <text evidence="6">This enzyme consists of two polypeptide chains, which are synthesized in precursor form from a single polypeptide.</text>
</comment>
<evidence type="ECO:0000256" key="4">
    <source>
        <dbReference type="PIRSR" id="PIRSR600101-1"/>
    </source>
</evidence>
<evidence type="ECO:0000256" key="2">
    <source>
        <dbReference type="ARBA" id="ARBA00001089"/>
    </source>
</evidence>
<dbReference type="PANTHER" id="PTHR43881:SF1">
    <property type="entry name" value="GAMMA-GLUTAMYLTRANSPEPTIDASE (AFU_ORTHOLOGUE AFUA_4G13580)"/>
    <property type="match status" value="1"/>
</dbReference>
<dbReference type="EC" id="3.4.19.13" evidence="6"/>
<keyword evidence="6 7" id="KW-0012">Acyltransferase</keyword>
<comment type="similarity">
    <text evidence="6">Belongs to the gamma-glutamyltransferase family.</text>
</comment>
<dbReference type="GO" id="GO:0103068">
    <property type="term" value="F:leukotriene C4 gamma-glutamyl transferase activity"/>
    <property type="evidence" value="ECO:0007669"/>
    <property type="project" value="UniProtKB-EC"/>
</dbReference>
<evidence type="ECO:0000256" key="5">
    <source>
        <dbReference type="PIRSR" id="PIRSR600101-2"/>
    </source>
</evidence>
<name>A0A4R5L998_9BURK</name>
<dbReference type="Pfam" id="PF01019">
    <property type="entry name" value="G_glu_transpept"/>
    <property type="match status" value="1"/>
</dbReference>
<dbReference type="RefSeq" id="WP_133185445.1">
    <property type="nucleotide sequence ID" value="NZ_SMOD01000020.1"/>
</dbReference>
<dbReference type="PRINTS" id="PR01210">
    <property type="entry name" value="GGTRANSPTASE"/>
</dbReference>
<dbReference type="UniPathway" id="UPA00204"/>
<evidence type="ECO:0000313" key="8">
    <source>
        <dbReference type="Proteomes" id="UP000295606"/>
    </source>
</evidence>
<evidence type="ECO:0000256" key="3">
    <source>
        <dbReference type="ARBA" id="ARBA00047417"/>
    </source>
</evidence>
<dbReference type="InterPro" id="IPR043138">
    <property type="entry name" value="GGT_lsub"/>
</dbReference>
<reference evidence="7 8" key="1">
    <citation type="submission" date="2019-03" db="EMBL/GenBank/DDBJ databases">
        <title>Paraburkholderia sp. isolated from native Mimosa gymnas in Guartela State Park, Brazil.</title>
        <authorList>
            <person name="Paulitsch F."/>
            <person name="Hungria M."/>
            <person name="Delamuta J.R.M."/>
            <person name="Ribeiro R.A."/>
            <person name="Dall'Agnol R."/>
            <person name="Silva J.S.B."/>
        </authorList>
    </citation>
    <scope>NUCLEOTIDE SEQUENCE [LARGE SCALE GENOMIC DNA]</scope>
    <source>
        <strain evidence="7 8">CNPSo 3008</strain>
    </source>
</reference>
<dbReference type="Proteomes" id="UP000295606">
    <property type="component" value="Unassembled WGS sequence"/>
</dbReference>
<comment type="catalytic activity">
    <reaction evidence="2 6">
        <text>glutathione + H2O = L-cysteinylglycine + L-glutamate</text>
        <dbReference type="Rhea" id="RHEA:28807"/>
        <dbReference type="ChEBI" id="CHEBI:15377"/>
        <dbReference type="ChEBI" id="CHEBI:29985"/>
        <dbReference type="ChEBI" id="CHEBI:57925"/>
        <dbReference type="ChEBI" id="CHEBI:61694"/>
        <dbReference type="EC" id="3.4.19.13"/>
    </reaction>
</comment>
<dbReference type="InterPro" id="IPR043137">
    <property type="entry name" value="GGT_ssub_C"/>
</dbReference>
<dbReference type="AlphaFoldDB" id="A0A4R5L998"/>
<gene>
    <name evidence="7" type="primary">ggt</name>
    <name evidence="7" type="ORF">E1N52_25070</name>
</gene>
<dbReference type="Gene3D" id="3.60.20.40">
    <property type="match status" value="1"/>
</dbReference>
<comment type="pathway">
    <text evidence="6">Sulfur metabolism; glutathione metabolism.</text>
</comment>
<dbReference type="OrthoDB" id="5297205at2"/>
<dbReference type="EMBL" id="SMOD01000020">
    <property type="protein sequence ID" value="TDG05576.1"/>
    <property type="molecule type" value="Genomic_DNA"/>
</dbReference>
<keyword evidence="6 7" id="KW-0808">Transferase</keyword>
<comment type="catalytic activity">
    <reaction evidence="1 6">
        <text>an S-substituted glutathione + H2O = an S-substituted L-cysteinylglycine + L-glutamate</text>
        <dbReference type="Rhea" id="RHEA:59468"/>
        <dbReference type="ChEBI" id="CHEBI:15377"/>
        <dbReference type="ChEBI" id="CHEBI:29985"/>
        <dbReference type="ChEBI" id="CHEBI:90779"/>
        <dbReference type="ChEBI" id="CHEBI:143103"/>
        <dbReference type="EC" id="3.4.19.13"/>
    </reaction>
</comment>
<dbReference type="GO" id="GO:0036374">
    <property type="term" value="F:glutathione hydrolase activity"/>
    <property type="evidence" value="ECO:0007669"/>
    <property type="project" value="UniProtKB-UniRule"/>
</dbReference>
<proteinExistence type="inferred from homology"/>
<comment type="catalytic activity">
    <reaction evidence="3 6">
        <text>an N-terminal (5-L-glutamyl)-[peptide] + an alpha-amino acid = 5-L-glutamyl amino acid + an N-terminal L-alpha-aminoacyl-[peptide]</text>
        <dbReference type="Rhea" id="RHEA:23904"/>
        <dbReference type="Rhea" id="RHEA-COMP:9780"/>
        <dbReference type="Rhea" id="RHEA-COMP:9795"/>
        <dbReference type="ChEBI" id="CHEBI:77644"/>
        <dbReference type="ChEBI" id="CHEBI:78597"/>
        <dbReference type="ChEBI" id="CHEBI:78599"/>
        <dbReference type="ChEBI" id="CHEBI:78608"/>
        <dbReference type="EC" id="2.3.2.2"/>
    </reaction>
</comment>
<dbReference type="GO" id="GO:0006750">
    <property type="term" value="P:glutathione biosynthetic process"/>
    <property type="evidence" value="ECO:0007669"/>
    <property type="project" value="UniProtKB-KW"/>
</dbReference>
<dbReference type="InterPro" id="IPR029055">
    <property type="entry name" value="Ntn_hydrolases_N"/>
</dbReference>
<keyword evidence="6" id="KW-0865">Zymogen</keyword>
<organism evidence="7 8">
    <name type="scientific">Paraburkholderia guartelaensis</name>
    <dbReference type="NCBI Taxonomy" id="2546446"/>
    <lineage>
        <taxon>Bacteria</taxon>
        <taxon>Pseudomonadati</taxon>
        <taxon>Pseudomonadota</taxon>
        <taxon>Betaproteobacteria</taxon>
        <taxon>Burkholderiales</taxon>
        <taxon>Burkholderiaceae</taxon>
        <taxon>Paraburkholderia</taxon>
    </lineage>
</organism>
<accession>A0A4R5L998</accession>
<dbReference type="NCBIfam" id="TIGR00066">
    <property type="entry name" value="g_glut_trans"/>
    <property type="match status" value="1"/>
</dbReference>
<comment type="caution">
    <text evidence="7">The sequence shown here is derived from an EMBL/GenBank/DDBJ whole genome shotgun (WGS) entry which is preliminary data.</text>
</comment>
<dbReference type="EC" id="2.3.2.2" evidence="6"/>
<feature type="active site" description="Nucleophile" evidence="4">
    <location>
        <position position="350"/>
    </location>
</feature>
<dbReference type="PANTHER" id="PTHR43881">
    <property type="entry name" value="GAMMA-GLUTAMYLTRANSPEPTIDASE (AFU_ORTHOLOGUE AFUA_4G13580)"/>
    <property type="match status" value="1"/>
</dbReference>
<dbReference type="InterPro" id="IPR052896">
    <property type="entry name" value="GGT-like_enzyme"/>
</dbReference>
<keyword evidence="6" id="KW-0317">Glutathione biosynthesis</keyword>
<evidence type="ECO:0000256" key="1">
    <source>
        <dbReference type="ARBA" id="ARBA00001049"/>
    </source>
</evidence>
<protein>
    <recommendedName>
        <fullName evidence="6">Glutathione hydrolase proenzyme</fullName>
        <ecNumber evidence="6">2.3.2.2</ecNumber>
        <ecNumber evidence="6">3.4.19.13</ecNumber>
    </recommendedName>
    <component>
        <recommendedName>
            <fullName evidence="6">Glutathione hydrolase large chain</fullName>
        </recommendedName>
    </component>
    <component>
        <recommendedName>
            <fullName evidence="6">Glutathione hydrolase small chain</fullName>
        </recommendedName>
    </component>
</protein>
<dbReference type="GO" id="GO:0006751">
    <property type="term" value="P:glutathione catabolic process"/>
    <property type="evidence" value="ECO:0007669"/>
    <property type="project" value="UniProtKB-UniRule"/>
</dbReference>
<feature type="binding site" evidence="5">
    <location>
        <position position="433"/>
    </location>
    <ligand>
        <name>L-glutamate</name>
        <dbReference type="ChEBI" id="CHEBI:29985"/>
    </ligand>
</feature>
<sequence>MRNFETPGRSLVMARNGMAATSHPSATLAAVQILAAGGNAMDAAIAACAVQCVVEPGSTGVGGDCFALYSRGGTDDVIAYDGSGWAPAAASAERLRAMGVETIARHSPHAVTVPGAVDAWTTLHRDHGQLPLRDVLAPAIRFAEEGYAVAPRTAHDWAAEVETLSRDAVARTTMLVDGAAPRAGSTHHQPRLANTLRAIAESGRDAFYCGAIAADLVAQLQAHGGLHTLEDFAEFRGDYVTPIRAKFRGYDVIECPPAGQGVIALLLLRLLDKYDAEGSPLDPDRLHREIEAAKLAYAVRDAVLGDPRHGRVDFERLLSDDYVDGLRSRIDLEGVLDPAAALTQVEHRDTVYITVVDRDRNCVSFINSLFYPFGSGLMGKESGVMLHNRGMSFSVEPGHPNAIAPHKRPMHTIIPGMVARDGRVQMSFGVMGGHYQAMGHAHFLSKVLHYGLDMQAAMDLPRVFPRPGTGTVEIESTLPANARAVLADRGFKLVPAAGPIGGSQAIRIDWERGVLTGASDHRKDGCALGY</sequence>
<dbReference type="SUPFAM" id="SSF56235">
    <property type="entry name" value="N-terminal nucleophile aminohydrolases (Ntn hydrolases)"/>
    <property type="match status" value="1"/>
</dbReference>
<keyword evidence="6" id="KW-0378">Hydrolase</keyword>
<comment type="PTM">
    <text evidence="6">Cleaved by autocatalysis into a large and a small subunit.</text>
</comment>
<evidence type="ECO:0000313" key="7">
    <source>
        <dbReference type="EMBL" id="TDG05576.1"/>
    </source>
</evidence>
<dbReference type="InterPro" id="IPR000101">
    <property type="entry name" value="GGT_peptidase"/>
</dbReference>